<dbReference type="GO" id="GO:0019253">
    <property type="term" value="P:reductive pentose-phosphate cycle"/>
    <property type="evidence" value="ECO:0007669"/>
    <property type="project" value="UniProtKB-UniRule"/>
</dbReference>
<feature type="binding site" evidence="10">
    <location>
        <position position="211"/>
    </location>
    <ligand>
        <name>Mg(2+)</name>
        <dbReference type="ChEBI" id="CHEBI:18420"/>
    </ligand>
</feature>
<keyword evidence="14" id="KW-1185">Reference proteome</keyword>
<evidence type="ECO:0000313" key="13">
    <source>
        <dbReference type="EMBL" id="GFE80521.1"/>
    </source>
</evidence>
<feature type="binding site" evidence="10">
    <location>
        <position position="210"/>
    </location>
    <ligand>
        <name>Mg(2+)</name>
        <dbReference type="ChEBI" id="CHEBI:18420"/>
    </ligand>
</feature>
<dbReference type="Pfam" id="PF00016">
    <property type="entry name" value="RuBisCO_large"/>
    <property type="match status" value="1"/>
</dbReference>
<comment type="miscellaneous">
    <text evidence="10">The basic functional RuBisCO is composed of a large chain homodimer in a 'head-to-tail' conformation. In form I RuBisCO this homodimer is arranged in a barrel-like tetramer with the small subunits forming a tetrameric 'cap' on each end of the 'barrel'.</text>
</comment>
<feature type="modified residue" description="N6-carboxylysine" evidence="10">
    <location>
        <position position="208"/>
    </location>
</feature>
<gene>
    <name evidence="10 13" type="primary">cbbL</name>
    <name evidence="13" type="ORF">GCM10011487_25210</name>
</gene>
<evidence type="ECO:0000259" key="12">
    <source>
        <dbReference type="Pfam" id="PF02788"/>
    </source>
</evidence>
<evidence type="ECO:0000256" key="9">
    <source>
        <dbReference type="ARBA" id="ARBA00049469"/>
    </source>
</evidence>
<dbReference type="Gene3D" id="3.30.70.150">
    <property type="entry name" value="RuBisCO large subunit, N-terminal domain"/>
    <property type="match status" value="1"/>
</dbReference>
<keyword evidence="3 10" id="KW-0479">Metal-binding</keyword>
<evidence type="ECO:0000256" key="6">
    <source>
        <dbReference type="ARBA" id="ARBA00023033"/>
    </source>
</evidence>
<dbReference type="Proteomes" id="UP000445000">
    <property type="component" value="Unassembled WGS sequence"/>
</dbReference>
<feature type="site" description="Transition state stabilizer" evidence="10">
    <location>
        <position position="340"/>
    </location>
</feature>
<dbReference type="SFLD" id="SFLDG01052">
    <property type="entry name" value="RuBisCO"/>
    <property type="match status" value="1"/>
</dbReference>
<dbReference type="InterPro" id="IPR020888">
    <property type="entry name" value="RuBisCO_lsuI"/>
</dbReference>
<feature type="active site" description="Proton acceptor" evidence="10">
    <location>
        <position position="182"/>
    </location>
</feature>
<dbReference type="InterPro" id="IPR036422">
    <property type="entry name" value="RuBisCO_lsu_N_sf"/>
</dbReference>
<dbReference type="SFLD" id="SFLDG00301">
    <property type="entry name" value="RuBisCO-like_proteins"/>
    <property type="match status" value="1"/>
</dbReference>
<comment type="caution">
    <text evidence="13">The sequence shown here is derived from an EMBL/GenBank/DDBJ whole genome shotgun (WGS) entry which is preliminary data.</text>
</comment>
<dbReference type="EC" id="4.1.1.39" evidence="10"/>
<keyword evidence="6 10" id="KW-0503">Monooxygenase</keyword>
<reference evidence="14" key="1">
    <citation type="submission" date="2020-01" db="EMBL/GenBank/DDBJ databases">
        <title>'Steroidobacter agaridevorans' sp. nov., agar-degrading bacteria isolated from rhizosphere soils.</title>
        <authorList>
            <person name="Ikenaga M."/>
            <person name="Kataoka M."/>
            <person name="Murouchi A."/>
            <person name="Katsuragi S."/>
            <person name="Sakai M."/>
        </authorList>
    </citation>
    <scope>NUCLEOTIDE SEQUENCE [LARGE SCALE GENOMIC DNA]</scope>
    <source>
        <strain evidence="14">YU21-B</strain>
    </source>
</reference>
<comment type="cofactor">
    <cofactor evidence="10">
        <name>Mg(2+)</name>
        <dbReference type="ChEBI" id="CHEBI:18420"/>
    </cofactor>
    <text evidence="10">Binds 1 Mg(2+) ion per subunit.</text>
</comment>
<dbReference type="InterPro" id="IPR020878">
    <property type="entry name" value="RuBisCo_large_chain_AS"/>
</dbReference>
<accession>A0A829YCE0</accession>
<evidence type="ECO:0000256" key="7">
    <source>
        <dbReference type="ARBA" id="ARBA00023239"/>
    </source>
</evidence>
<dbReference type="InterPro" id="IPR017443">
    <property type="entry name" value="RuBisCO_lsu_fd_N"/>
</dbReference>
<dbReference type="SFLD" id="SFLDS00014">
    <property type="entry name" value="RuBisCO"/>
    <property type="match status" value="1"/>
</dbReference>
<evidence type="ECO:0000256" key="3">
    <source>
        <dbReference type="ARBA" id="ARBA00022723"/>
    </source>
</evidence>
<keyword evidence="7 10" id="KW-0456">Lyase</keyword>
<feature type="binding site" evidence="10">
    <location>
        <position position="333"/>
    </location>
    <ligand>
        <name>substrate</name>
    </ligand>
</feature>
<feature type="domain" description="Ribulose bisphosphate carboxylase large subunit ferrodoxin-like N-terminal" evidence="12">
    <location>
        <begin position="31"/>
        <end position="151"/>
    </location>
</feature>
<dbReference type="GO" id="GO:0016984">
    <property type="term" value="F:ribulose-bisphosphate carboxylase activity"/>
    <property type="evidence" value="ECO:0007669"/>
    <property type="project" value="UniProtKB-UniRule"/>
</dbReference>
<protein>
    <recommendedName>
        <fullName evidence="10">Ribulose bisphosphate carboxylase large chain</fullName>
        <shortName evidence="10">RuBisCO large subunit</shortName>
        <ecNumber evidence="10">4.1.1.39</ecNumber>
    </recommendedName>
</protein>
<comment type="similarity">
    <text evidence="1 10">Belongs to the RuBisCO large chain family. Type I subfamily.</text>
</comment>
<dbReference type="PANTHER" id="PTHR42704:SF17">
    <property type="entry name" value="RIBULOSE BISPHOSPHATE CARBOXYLASE LARGE CHAIN"/>
    <property type="match status" value="1"/>
</dbReference>
<keyword evidence="2 10" id="KW-0113">Calvin cycle</keyword>
<evidence type="ECO:0000256" key="4">
    <source>
        <dbReference type="ARBA" id="ARBA00022842"/>
    </source>
</evidence>
<dbReference type="HAMAP" id="MF_01338">
    <property type="entry name" value="RuBisCO_L_type1"/>
    <property type="match status" value="1"/>
</dbReference>
<feature type="domain" description="Ribulose bisphosphate carboxylase large subunit C-terminal" evidence="11">
    <location>
        <begin position="164"/>
        <end position="468"/>
    </location>
</feature>
<comment type="catalytic activity">
    <reaction evidence="10">
        <text>D-ribulose 1,5-bisphosphate + O2 = 2-phosphoglycolate + (2R)-3-phosphoglycerate + 2 H(+)</text>
        <dbReference type="Rhea" id="RHEA:36631"/>
        <dbReference type="ChEBI" id="CHEBI:15378"/>
        <dbReference type="ChEBI" id="CHEBI:15379"/>
        <dbReference type="ChEBI" id="CHEBI:57870"/>
        <dbReference type="ChEBI" id="CHEBI:58033"/>
        <dbReference type="ChEBI" id="CHEBI:58272"/>
    </reaction>
</comment>
<feature type="binding site" evidence="10">
    <location>
        <position position="385"/>
    </location>
    <ligand>
        <name>substrate</name>
    </ligand>
</feature>
<evidence type="ECO:0000313" key="14">
    <source>
        <dbReference type="Proteomes" id="UP000445000"/>
    </source>
</evidence>
<feature type="binding site" description="in homodimeric partner" evidence="10">
    <location>
        <position position="130"/>
    </location>
    <ligand>
        <name>substrate</name>
    </ligand>
</feature>
<proteinExistence type="inferred from homology"/>
<comment type="function">
    <text evidence="10">RuBisCO catalyzes two reactions: the carboxylation of D-ribulose 1,5-bisphosphate, the primary event in carbon dioxide fixation, as well as the oxidative fragmentation of the pentose substrate. Both reactions occur simultaneously and in competition at the same active site.</text>
</comment>
<comment type="catalytic activity">
    <reaction evidence="9 10">
        <text>2 (2R)-3-phosphoglycerate + 2 H(+) = D-ribulose 1,5-bisphosphate + CO2 + H2O</text>
        <dbReference type="Rhea" id="RHEA:23124"/>
        <dbReference type="ChEBI" id="CHEBI:15377"/>
        <dbReference type="ChEBI" id="CHEBI:15378"/>
        <dbReference type="ChEBI" id="CHEBI:16526"/>
        <dbReference type="ChEBI" id="CHEBI:57870"/>
        <dbReference type="ChEBI" id="CHEBI:58272"/>
        <dbReference type="EC" id="4.1.1.39"/>
    </reaction>
</comment>
<dbReference type="InterPro" id="IPR033966">
    <property type="entry name" value="RuBisCO"/>
</dbReference>
<evidence type="ECO:0000256" key="8">
    <source>
        <dbReference type="ARBA" id="ARBA00023300"/>
    </source>
</evidence>
<evidence type="ECO:0000256" key="2">
    <source>
        <dbReference type="ARBA" id="ARBA00022567"/>
    </source>
</evidence>
<sequence>MAMKRIGDRTASNPAAERYRAGVLKYAQMGYWDSGYRPKETDVLALFRITPQDGVDPSEAAAAVAGESSTATWTVVWTDRLTACDRYRAKAYKVEPVPGSPGQYFAYIAYDLDLFEPGSVANLTASIIGNVFGFKPLKALRLEDMRLPVAYVKTFAGPATGTIVERERLDKFGRPLLGATVKPKLGLSGKNYGRVVYEALQGGLDFTKDDENINSQPFMHWRDRFLNCMEAVNRAQAASGEVKGHYLNVTAATMEDMYERAEFAKQLGSVIVMIDLVIGYTAIQSMARWARKNDMILHLHRAGHSTYTRQKNHGISFRVISKWMRLAGVDHLHAGTIVGKLEGDPNTVQGFYNVLREPLNPLDLQRGIFFEQDWGGLPGVMPVASGGIHAGQMHQLLTYLGDDTVLQFGGGTIGHPMGIAAGATANRVALEAMVLARNEGRDIWREGPAILADAAKHCTPLRAALDTWGEVTFDYASTDTPDFVPTPTAAA</sequence>
<keyword evidence="8 10" id="KW-0120">Carbon dioxide fixation</keyword>
<feature type="binding site" evidence="10">
    <location>
        <position position="301"/>
    </location>
    <ligand>
        <name>substrate</name>
    </ligand>
</feature>
<dbReference type="Pfam" id="PF02788">
    <property type="entry name" value="RuBisCO_large_N"/>
    <property type="match status" value="1"/>
</dbReference>
<feature type="binding site" description="via carbamate group" evidence="10">
    <location>
        <position position="208"/>
    </location>
    <ligand>
        <name>Mg(2+)</name>
        <dbReference type="ChEBI" id="CHEBI:18420"/>
    </ligand>
</feature>
<dbReference type="AlphaFoldDB" id="A0A829YCE0"/>
<dbReference type="GO" id="GO:0004497">
    <property type="term" value="F:monooxygenase activity"/>
    <property type="evidence" value="ECO:0007669"/>
    <property type="project" value="UniProtKB-KW"/>
</dbReference>
<dbReference type="NCBIfam" id="NF003252">
    <property type="entry name" value="PRK04208.1"/>
    <property type="match status" value="1"/>
</dbReference>
<dbReference type="GO" id="GO:0000287">
    <property type="term" value="F:magnesium ion binding"/>
    <property type="evidence" value="ECO:0007669"/>
    <property type="project" value="UniProtKB-UniRule"/>
</dbReference>
<evidence type="ECO:0000256" key="5">
    <source>
        <dbReference type="ARBA" id="ARBA00023002"/>
    </source>
</evidence>
<dbReference type="EMBL" id="BLJN01000002">
    <property type="protein sequence ID" value="GFE80521.1"/>
    <property type="molecule type" value="Genomic_DNA"/>
</dbReference>
<keyword evidence="5 10" id="KW-0560">Oxidoreductase</keyword>
<name>A0A829YCE0_9GAMM</name>
<dbReference type="CDD" id="cd08212">
    <property type="entry name" value="RuBisCO_large_I"/>
    <property type="match status" value="1"/>
</dbReference>
<evidence type="ECO:0000259" key="11">
    <source>
        <dbReference type="Pfam" id="PF00016"/>
    </source>
</evidence>
<dbReference type="PANTHER" id="PTHR42704">
    <property type="entry name" value="RIBULOSE BISPHOSPHATE CARBOXYLASE"/>
    <property type="match status" value="1"/>
</dbReference>
<feature type="binding site" evidence="10">
    <location>
        <position position="184"/>
    </location>
    <ligand>
        <name>substrate</name>
    </ligand>
</feature>
<evidence type="ECO:0000256" key="10">
    <source>
        <dbReference type="HAMAP-Rule" id="MF_01338"/>
    </source>
</evidence>
<dbReference type="SUPFAM" id="SSF51649">
    <property type="entry name" value="RuBisCo, C-terminal domain"/>
    <property type="match status" value="1"/>
</dbReference>
<dbReference type="Gene3D" id="3.20.20.110">
    <property type="entry name" value="Ribulose bisphosphate carboxylase, large subunit, C-terminal domain"/>
    <property type="match status" value="1"/>
</dbReference>
<comment type="subunit">
    <text evidence="10">Heterohexadecamer of 8 large chains and 8 small chains.</text>
</comment>
<feature type="active site" description="Proton acceptor" evidence="10">
    <location>
        <position position="300"/>
    </location>
</feature>
<comment type="caution">
    <text evidence="10">Lacks conserved residue(s) required for the propagation of feature annotation.</text>
</comment>
<dbReference type="SUPFAM" id="SSF54966">
    <property type="entry name" value="RuBisCO, large subunit, small (N-terminal) domain"/>
    <property type="match status" value="1"/>
</dbReference>
<dbReference type="PROSITE" id="PS00157">
    <property type="entry name" value="RUBISCO_LARGE"/>
    <property type="match status" value="1"/>
</dbReference>
<dbReference type="InterPro" id="IPR036376">
    <property type="entry name" value="RuBisCO_lsu_C_sf"/>
</dbReference>
<evidence type="ECO:0000256" key="1">
    <source>
        <dbReference type="ARBA" id="ARBA00006204"/>
    </source>
</evidence>
<dbReference type="InterPro" id="IPR000685">
    <property type="entry name" value="RuBisCO_lsu_C"/>
</dbReference>
<organism evidence="13 14">
    <name type="scientific">Steroidobacter agaridevorans</name>
    <dbReference type="NCBI Taxonomy" id="2695856"/>
    <lineage>
        <taxon>Bacteria</taxon>
        <taxon>Pseudomonadati</taxon>
        <taxon>Pseudomonadota</taxon>
        <taxon>Gammaproteobacteria</taxon>
        <taxon>Steroidobacterales</taxon>
        <taxon>Steroidobacteraceae</taxon>
        <taxon>Steroidobacter</taxon>
    </lineage>
</organism>
<feature type="binding site" evidence="10">
    <location>
        <position position="180"/>
    </location>
    <ligand>
        <name>substrate</name>
    </ligand>
</feature>
<keyword evidence="4 10" id="KW-0460">Magnesium</keyword>